<keyword evidence="18" id="KW-1185">Reference proteome</keyword>
<evidence type="ECO:0000256" key="1">
    <source>
        <dbReference type="ARBA" id="ARBA00004434"/>
    </source>
</evidence>
<dbReference type="PROSITE" id="PS00674">
    <property type="entry name" value="AAA"/>
    <property type="match status" value="1"/>
</dbReference>
<dbReference type="SMART" id="SM01024">
    <property type="entry name" value="BCS1_N"/>
    <property type="match status" value="1"/>
</dbReference>
<evidence type="ECO:0000259" key="16">
    <source>
        <dbReference type="SMART" id="SM01024"/>
    </source>
</evidence>
<keyword evidence="3 14" id="KW-0812">Transmembrane</keyword>
<evidence type="ECO:0000256" key="13">
    <source>
        <dbReference type="SAM" id="MobiDB-lite"/>
    </source>
</evidence>
<keyword evidence="5" id="KW-0999">Mitochondrion inner membrane</keyword>
<dbReference type="InterPro" id="IPR027417">
    <property type="entry name" value="P-loop_NTPase"/>
</dbReference>
<feature type="compositionally biased region" description="Low complexity" evidence="13">
    <location>
        <begin position="334"/>
        <end position="347"/>
    </location>
</feature>
<accession>A0A166N6X5</accession>
<organism evidence="17 18">
    <name type="scientific">Colletotrichum tofieldiae</name>
    <dbReference type="NCBI Taxonomy" id="708197"/>
    <lineage>
        <taxon>Eukaryota</taxon>
        <taxon>Fungi</taxon>
        <taxon>Dikarya</taxon>
        <taxon>Ascomycota</taxon>
        <taxon>Pezizomycotina</taxon>
        <taxon>Sordariomycetes</taxon>
        <taxon>Hypocreomycetidae</taxon>
        <taxon>Glomerellales</taxon>
        <taxon>Glomerellaceae</taxon>
        <taxon>Colletotrichum</taxon>
        <taxon>Colletotrichum spaethianum species complex</taxon>
    </lineage>
</organism>
<dbReference type="GO" id="GO:0005524">
    <property type="term" value="F:ATP binding"/>
    <property type="evidence" value="ECO:0007669"/>
    <property type="project" value="UniProtKB-KW"/>
</dbReference>
<reference evidence="17 18" key="1">
    <citation type="submission" date="2015-06" db="EMBL/GenBank/DDBJ databases">
        <title>Survival trade-offs in plant roots during colonization by closely related pathogenic and mutualistic fungi.</title>
        <authorList>
            <person name="Hacquard S."/>
            <person name="Kracher B."/>
            <person name="Hiruma K."/>
            <person name="Weinman A."/>
            <person name="Muench P."/>
            <person name="Garrido Oter R."/>
            <person name="Ver Loren van Themaat E."/>
            <person name="Dallerey J.-F."/>
            <person name="Damm U."/>
            <person name="Henrissat B."/>
            <person name="Lespinet O."/>
            <person name="Thon M."/>
            <person name="Kemen E."/>
            <person name="McHardy A.C."/>
            <person name="Schulze-Lefert P."/>
            <person name="O'Connell R.J."/>
        </authorList>
    </citation>
    <scope>NUCLEOTIDE SEQUENCE [LARGE SCALE GENOMIC DNA]</scope>
    <source>
        <strain evidence="17 18">0861</strain>
    </source>
</reference>
<feature type="domain" description="AAA+ ATPase" evidence="15">
    <location>
        <begin position="255"/>
        <end position="398"/>
    </location>
</feature>
<proteinExistence type="inferred from homology"/>
<feature type="transmembrane region" description="Helical" evidence="14">
    <location>
        <begin position="46"/>
        <end position="64"/>
    </location>
</feature>
<dbReference type="InterPro" id="IPR003593">
    <property type="entry name" value="AAA+_ATPase"/>
</dbReference>
<dbReference type="STRING" id="708197.A0A166N6X5"/>
<dbReference type="Proteomes" id="UP000076552">
    <property type="component" value="Unassembled WGS sequence"/>
</dbReference>
<dbReference type="Gene3D" id="3.40.50.300">
    <property type="entry name" value="P-loop containing nucleotide triphosphate hydrolases"/>
    <property type="match status" value="1"/>
</dbReference>
<evidence type="ECO:0000256" key="7">
    <source>
        <dbReference type="ARBA" id="ARBA00022840"/>
    </source>
</evidence>
<evidence type="ECO:0000256" key="4">
    <source>
        <dbReference type="ARBA" id="ARBA00022741"/>
    </source>
</evidence>
<keyword evidence="10 14" id="KW-0472">Membrane</keyword>
<dbReference type="Pfam" id="PF00004">
    <property type="entry name" value="AAA"/>
    <property type="match status" value="1"/>
</dbReference>
<comment type="caution">
    <text evidence="17">The sequence shown here is derived from an EMBL/GenBank/DDBJ whole genome shotgun (WGS) entry which is preliminary data.</text>
</comment>
<dbReference type="AlphaFoldDB" id="A0A166N6X5"/>
<dbReference type="Pfam" id="PF08740">
    <property type="entry name" value="BCS1_N"/>
    <property type="match status" value="1"/>
</dbReference>
<name>A0A166N6X5_9PEZI</name>
<gene>
    <name evidence="17" type="ORF">CT0861_00660</name>
</gene>
<dbReference type="InterPro" id="IPR014851">
    <property type="entry name" value="BCS1_N"/>
</dbReference>
<comment type="similarity">
    <text evidence="2">Belongs to the AAA ATPase family. BCS1 subfamily.</text>
</comment>
<evidence type="ECO:0000256" key="8">
    <source>
        <dbReference type="ARBA" id="ARBA00022989"/>
    </source>
</evidence>
<feature type="region of interest" description="Disordered" evidence="13">
    <location>
        <begin position="321"/>
        <end position="347"/>
    </location>
</feature>
<dbReference type="SUPFAM" id="SSF52540">
    <property type="entry name" value="P-loop containing nucleoside triphosphate hydrolases"/>
    <property type="match status" value="1"/>
</dbReference>
<evidence type="ECO:0000313" key="17">
    <source>
        <dbReference type="EMBL" id="KZL65375.1"/>
    </source>
</evidence>
<keyword evidence="7 12" id="KW-0067">ATP-binding</keyword>
<dbReference type="SMART" id="SM00382">
    <property type="entry name" value="AAA"/>
    <property type="match status" value="1"/>
</dbReference>
<keyword evidence="9" id="KW-0496">Mitochondrion</keyword>
<keyword evidence="8 14" id="KW-1133">Transmembrane helix</keyword>
<dbReference type="InterPro" id="IPR050747">
    <property type="entry name" value="Mitochondrial_chaperone_BCS1"/>
</dbReference>
<keyword evidence="6" id="KW-0378">Hydrolase</keyword>
<evidence type="ECO:0000313" key="18">
    <source>
        <dbReference type="Proteomes" id="UP000076552"/>
    </source>
</evidence>
<evidence type="ECO:0000256" key="10">
    <source>
        <dbReference type="ARBA" id="ARBA00023136"/>
    </source>
</evidence>
<comment type="catalytic activity">
    <reaction evidence="11">
        <text>ATP + H2O = ADP + phosphate + H(+)</text>
        <dbReference type="Rhea" id="RHEA:13065"/>
        <dbReference type="ChEBI" id="CHEBI:15377"/>
        <dbReference type="ChEBI" id="CHEBI:15378"/>
        <dbReference type="ChEBI" id="CHEBI:30616"/>
        <dbReference type="ChEBI" id="CHEBI:43474"/>
        <dbReference type="ChEBI" id="CHEBI:456216"/>
    </reaction>
    <physiologicalReaction direction="left-to-right" evidence="11">
        <dbReference type="Rhea" id="RHEA:13066"/>
    </physiologicalReaction>
</comment>
<evidence type="ECO:0000256" key="9">
    <source>
        <dbReference type="ARBA" id="ARBA00023128"/>
    </source>
</evidence>
<dbReference type="EMBL" id="LFIV01000224">
    <property type="protein sequence ID" value="KZL65375.1"/>
    <property type="molecule type" value="Genomic_DNA"/>
</dbReference>
<evidence type="ECO:0000256" key="6">
    <source>
        <dbReference type="ARBA" id="ARBA00022801"/>
    </source>
</evidence>
<feature type="domain" description="BCS1 N-terminal" evidence="16">
    <location>
        <begin position="52"/>
        <end position="222"/>
    </location>
</feature>
<dbReference type="GO" id="GO:0005743">
    <property type="term" value="C:mitochondrial inner membrane"/>
    <property type="evidence" value="ECO:0007669"/>
    <property type="project" value="UniProtKB-SubCell"/>
</dbReference>
<evidence type="ECO:0000259" key="15">
    <source>
        <dbReference type="SMART" id="SM00382"/>
    </source>
</evidence>
<dbReference type="PANTHER" id="PTHR23070">
    <property type="entry name" value="BCS1 AAA-TYPE ATPASE"/>
    <property type="match status" value="1"/>
</dbReference>
<evidence type="ECO:0000256" key="5">
    <source>
        <dbReference type="ARBA" id="ARBA00022792"/>
    </source>
</evidence>
<evidence type="ECO:0000256" key="3">
    <source>
        <dbReference type="ARBA" id="ARBA00022692"/>
    </source>
</evidence>
<evidence type="ECO:0008006" key="19">
    <source>
        <dbReference type="Google" id="ProtNLM"/>
    </source>
</evidence>
<evidence type="ECO:0000256" key="11">
    <source>
        <dbReference type="ARBA" id="ARBA00048778"/>
    </source>
</evidence>
<dbReference type="InterPro" id="IPR003959">
    <property type="entry name" value="ATPase_AAA_core"/>
</dbReference>
<dbReference type="InterPro" id="IPR003960">
    <property type="entry name" value="ATPase_AAA_CS"/>
</dbReference>
<evidence type="ECO:0000256" key="12">
    <source>
        <dbReference type="RuleBase" id="RU003651"/>
    </source>
</evidence>
<dbReference type="InterPro" id="IPR057495">
    <property type="entry name" value="AAA_lid_BCS1"/>
</dbReference>
<sequence>MFSYNDTMAQSAHLTPRHTSIVDVFFPGFTSIATASQQYLAINLDYWAGLFCVCGMLLFLGKLANKSIGDFVTAHLTSRTDVHDPDEAYDMLESWVSAQSFAKNACSSLASVDGKRGRSLIHPNSDFAAKKPLRFTPWRERLSFWHNGRRFSLQCTQNETAFFPRKTMTISCIGRSPQVLRDFMNECRVEYLRLSENKTSVFESHNGWKRTITRDIRPIDTVVMKEELKQMLLGDIRSFLDPKARSWYANRGIPYRRGYLLYGCPGTGKSSLSISIAGCFGLDIYVLSLAGINDVRLSALFAELPQRCVVLLEDVDAVGTTKSRDTDADESDSGSDISRSSSQSPGTLSLSGLLNVLDGVASQEGRVLIMTTNHIEHLDDALIRPGRVDKKIEFQLADSDVIRKLFCTVFEQLEEELPNVESRDDNNEEVRRLAVQFAAVIPELEFSPANILSFLLANRGSPSNALADAKRWVSQVKGRDAENGHLLDSE</sequence>
<dbReference type="Pfam" id="PF25426">
    <property type="entry name" value="AAA_lid_BCS1"/>
    <property type="match status" value="1"/>
</dbReference>
<evidence type="ECO:0000256" key="14">
    <source>
        <dbReference type="SAM" id="Phobius"/>
    </source>
</evidence>
<evidence type="ECO:0000256" key="2">
    <source>
        <dbReference type="ARBA" id="ARBA00007448"/>
    </source>
</evidence>
<protein>
    <recommendedName>
        <fullName evidence="19">Mitochondrial chaperone BCS1</fullName>
    </recommendedName>
</protein>
<comment type="subcellular location">
    <subcellularLocation>
        <location evidence="1">Mitochondrion inner membrane</location>
        <topology evidence="1">Single-pass membrane protein</topology>
    </subcellularLocation>
</comment>
<dbReference type="GO" id="GO:0016887">
    <property type="term" value="F:ATP hydrolysis activity"/>
    <property type="evidence" value="ECO:0007669"/>
    <property type="project" value="InterPro"/>
</dbReference>
<keyword evidence="4 12" id="KW-0547">Nucleotide-binding</keyword>